<feature type="region of interest" description="Disordered" evidence="5">
    <location>
        <begin position="1545"/>
        <end position="1624"/>
    </location>
</feature>
<protein>
    <submittedName>
        <fullName evidence="7">Ankyrin repeat</fullName>
    </submittedName>
</protein>
<dbReference type="InterPro" id="IPR044926">
    <property type="entry name" value="RGS_subdomain_2"/>
</dbReference>
<dbReference type="PANTHER" id="PTHR24198:SF165">
    <property type="entry name" value="ANKYRIN REPEAT-CONTAINING PROTEIN-RELATED"/>
    <property type="match status" value="1"/>
</dbReference>
<dbReference type="InterPro" id="IPR001806">
    <property type="entry name" value="Small_GTPase"/>
</dbReference>
<feature type="compositionally biased region" description="Low complexity" evidence="5">
    <location>
        <begin position="1588"/>
        <end position="1599"/>
    </location>
</feature>
<dbReference type="Proteomes" id="UP001150062">
    <property type="component" value="Unassembled WGS sequence"/>
</dbReference>
<feature type="repeat" description="ANK" evidence="3">
    <location>
        <begin position="1175"/>
        <end position="1207"/>
    </location>
</feature>
<accession>A0ABQ8Z1K9</accession>
<dbReference type="PROSITE" id="PS50088">
    <property type="entry name" value="ANK_REPEAT"/>
    <property type="match status" value="2"/>
</dbReference>
<feature type="region of interest" description="Disordered" evidence="5">
    <location>
        <begin position="1410"/>
        <end position="1437"/>
    </location>
</feature>
<name>A0ABQ8Z1K9_9EUKA</name>
<feature type="coiled-coil region" evidence="4">
    <location>
        <begin position="1221"/>
        <end position="1248"/>
    </location>
</feature>
<dbReference type="Pfam" id="PF12796">
    <property type="entry name" value="Ank_2"/>
    <property type="match status" value="2"/>
</dbReference>
<keyword evidence="1" id="KW-0677">Repeat</keyword>
<keyword evidence="2 3" id="KW-0040">ANK repeat</keyword>
<dbReference type="PANTHER" id="PTHR24198">
    <property type="entry name" value="ANKYRIN REPEAT AND PROTEIN KINASE DOMAIN-CONTAINING PROTEIN"/>
    <property type="match status" value="1"/>
</dbReference>
<feature type="region of interest" description="Disordered" evidence="5">
    <location>
        <begin position="801"/>
        <end position="820"/>
    </location>
</feature>
<gene>
    <name evidence="7" type="ORF">M0813_15423</name>
</gene>
<evidence type="ECO:0000313" key="8">
    <source>
        <dbReference type="Proteomes" id="UP001150062"/>
    </source>
</evidence>
<dbReference type="CDD" id="cd07440">
    <property type="entry name" value="RGS"/>
    <property type="match status" value="1"/>
</dbReference>
<comment type="caution">
    <text evidence="7">The sequence shown here is derived from an EMBL/GenBank/DDBJ whole genome shotgun (WGS) entry which is preliminary data.</text>
</comment>
<keyword evidence="8" id="KW-1185">Reference proteome</keyword>
<dbReference type="PROSITE" id="PS51421">
    <property type="entry name" value="RAS"/>
    <property type="match status" value="1"/>
</dbReference>
<dbReference type="SUPFAM" id="SSF52047">
    <property type="entry name" value="RNI-like"/>
    <property type="match status" value="1"/>
</dbReference>
<proteinExistence type="predicted"/>
<dbReference type="Gene3D" id="1.10.167.10">
    <property type="entry name" value="Regulator of G-protein Signalling 4, domain 2"/>
    <property type="match status" value="1"/>
</dbReference>
<reference evidence="7" key="1">
    <citation type="submission" date="2022-08" db="EMBL/GenBank/DDBJ databases">
        <title>Novel sulfate-reducing endosymbionts in the free-living metamonad Anaeramoeba.</title>
        <authorList>
            <person name="Jerlstrom-Hultqvist J."/>
            <person name="Cepicka I."/>
            <person name="Gallot-Lavallee L."/>
            <person name="Salas-Leiva D."/>
            <person name="Curtis B.A."/>
            <person name="Zahonova K."/>
            <person name="Pipaliya S."/>
            <person name="Dacks J."/>
            <person name="Roger A.J."/>
        </authorList>
    </citation>
    <scope>NUCLEOTIDE SEQUENCE</scope>
    <source>
        <strain evidence="7">Schooner1</strain>
    </source>
</reference>
<feature type="compositionally biased region" description="Low complexity" evidence="5">
    <location>
        <begin position="420"/>
        <end position="440"/>
    </location>
</feature>
<dbReference type="EMBL" id="JAOAOG010000073">
    <property type="protein sequence ID" value="KAJ6250615.1"/>
    <property type="molecule type" value="Genomic_DNA"/>
</dbReference>
<dbReference type="SMART" id="SM00315">
    <property type="entry name" value="RGS"/>
    <property type="match status" value="1"/>
</dbReference>
<dbReference type="InterPro" id="IPR036770">
    <property type="entry name" value="Ankyrin_rpt-contain_sf"/>
</dbReference>
<dbReference type="InterPro" id="IPR027417">
    <property type="entry name" value="P-loop_NTPase"/>
</dbReference>
<dbReference type="Pfam" id="PF00071">
    <property type="entry name" value="Ras"/>
    <property type="match status" value="2"/>
</dbReference>
<organism evidence="7 8">
    <name type="scientific">Anaeramoeba flamelloides</name>
    <dbReference type="NCBI Taxonomy" id="1746091"/>
    <lineage>
        <taxon>Eukaryota</taxon>
        <taxon>Metamonada</taxon>
        <taxon>Anaeramoebidae</taxon>
        <taxon>Anaeramoeba</taxon>
    </lineage>
</organism>
<feature type="domain" description="RGS" evidence="6">
    <location>
        <begin position="1629"/>
        <end position="1749"/>
    </location>
</feature>
<dbReference type="Gene3D" id="3.80.10.10">
    <property type="entry name" value="Ribonuclease Inhibitor"/>
    <property type="match status" value="2"/>
</dbReference>
<evidence type="ECO:0000256" key="3">
    <source>
        <dbReference type="PROSITE-ProRule" id="PRU00023"/>
    </source>
</evidence>
<evidence type="ECO:0000313" key="7">
    <source>
        <dbReference type="EMBL" id="KAJ6250615.1"/>
    </source>
</evidence>
<dbReference type="SUPFAM" id="SSF52540">
    <property type="entry name" value="P-loop containing nucleoside triphosphate hydrolases"/>
    <property type="match status" value="1"/>
</dbReference>
<dbReference type="InterPro" id="IPR032675">
    <property type="entry name" value="LRR_dom_sf"/>
</dbReference>
<feature type="compositionally biased region" description="Acidic residues" evidence="5">
    <location>
        <begin position="1419"/>
        <end position="1428"/>
    </location>
</feature>
<evidence type="ECO:0000256" key="2">
    <source>
        <dbReference type="ARBA" id="ARBA00023043"/>
    </source>
</evidence>
<feature type="compositionally biased region" description="Basic residues" evidence="5">
    <location>
        <begin position="1545"/>
        <end position="1569"/>
    </location>
</feature>
<sequence length="1757" mass="204471">MYQSFQTANFKRSELDEEIILQLGCRYKQKTFQFLLTKTRVALIKHKRNKLSRAIKNQTSFELTTKMFLSNCHHLYNLKKVVSPTMLDLLIEFTTGTIELETNQADKIIELIYQRLLIIEPMVGTQKDPLRSKFNLGPEKRKKRINKVLTQMEYDLEIEHLKPGHGFVECYLAWSTFFKCSVDKAFLNGLELDFQLVMLQSKKKQTKRVDRVLKISPKNIPSFKKYQKLQQTDLRPIFFALKENTWFDKLTLQNITEERQLTALIANVFQSNKIIKTLKFKSLILNNNLLFTEIGKSLKQNANSALTCLELFDIHNLNENELLSLLGQIHSSRYSLSFKKQTGKSFKVLKLSRINLHEKIGNIFQILKKTTFSNLTVLDLSGNNFGNFCYQALLNWIGKHNNNISNISNNSNNNNINTTFTNNNNNNNINTNNNNNNNNNKNESKEVKESIDQEEKEEIKENSKKLKLLNLKNCKIKIKPLIKLLNLELTNYLQSLELSGNKIVETESEMIGKFLINSQKMKELYLVECGLSVKSIKTITLAIKQSNNLNDFVLNLSKNNLSTEGANLIALNLYDLKILKSLILNQAGFNDHSVGLILASFKNNLILKKLSLARNIKKNENPKVSIPELCLLLENKKSNLTSLDISGDETHSFGSNLQSVLLSLKKNKKLTNLNINSNRLQDSDIKILCESLKKNNCIKKINICNNDITESSIKYFAQTLMENNSIIKIYNLIPNFVKKNKIKNVEKENLEIIFDLITKRIQQIKLNLISVKHGVYLENNMDNGSNKNKNHFKSDREIKNKVRGKKSHKTHNKIRKKNADKNKKKIIKRKRKNIKNTLNLSINVNKNNNNNNNNYHDNDNYNHNRLFAKNYKSGGKKHRRSISLKCLSDTEEEYLNEMEEQSNFNKYLLKTPKIIKQNSFFDFEKNKNFKKKKINKQYNLSSFKTRQMDKKCKKVLKKKDFEKIKKLFQKKKIKINMIDPKDDSTVLHYACNWGNPEMLSFFLKLKNGSKLIHFKDKFGRTPLHVLMQKGINLDCCKILSDFDVDWNIVDSSGLNPLQTLIYSYQKIRKHNIKTNDGNLNDNLGGGDNDEIETQNNTNIKYDGYIVDEKNNNHKNNKNMVRLKLFDYLLAKGCNYNTMDLKGNTVLQAAASRGLYEIIIKLLAFDDCNINIQDNTGLTPLHKASRNGYEKIVELLLINDANLLILDNNNQSALDMARIYQQKKCIQLLEKWEDKLNKLNNNGHGSNNKETNLPLLENFENNSQLIKQNLLNIRIPFQIKGIVDGFPKSRTFNICILGPQKSGKTKLVERLIDRNYYPQYLQSIENHYNKFILIKKREMLLNILDVSGKKIYEIFLKKWINESDGFILNFSIDQSEELFDTLEDTYLKEIFSLKKNTSRFIKKNSNDNQLTKIGKTNEGEIGDGDEDSDVGGNEINKDKNDDIDIDNNEILEKIKKIPIVICSSKNDLINNYQENEKKINQRAKLLAKKISCPFIQTSTKNNMNINLVFVELVKEMYNLLNREELIEIEELKEKENEESKLKIKAKKRLDRKKQREMKKKKKKKKKKNSKKIFDNTKPNFNNCIRKDNSISNNKNTFTTNKNKKKINKKKSKIGKEKNKHPKKGTNSIIPFKDLMKNEISFFVFEQYLKDQFAEENLLFYKQVLKFQKIHPEETGLITYYAKHIYKNYISNSSEFEINIESNVRKDISLNINKGFFENKMFDNALDSVIRIISTDSYNDFIQSNHYKKLLLILAKHEN</sequence>
<dbReference type="SMART" id="SM00368">
    <property type="entry name" value="LRR_RI"/>
    <property type="match status" value="5"/>
</dbReference>
<evidence type="ECO:0000256" key="5">
    <source>
        <dbReference type="SAM" id="MobiDB-lite"/>
    </source>
</evidence>
<evidence type="ECO:0000256" key="1">
    <source>
        <dbReference type="ARBA" id="ARBA00022737"/>
    </source>
</evidence>
<dbReference type="InterPro" id="IPR016137">
    <property type="entry name" value="RGS"/>
</dbReference>
<dbReference type="InterPro" id="IPR036305">
    <property type="entry name" value="RGS_sf"/>
</dbReference>
<dbReference type="SUPFAM" id="SSF48097">
    <property type="entry name" value="Regulator of G-protein signaling, RGS"/>
    <property type="match status" value="1"/>
</dbReference>
<dbReference type="SMART" id="SM00173">
    <property type="entry name" value="RAS"/>
    <property type="match status" value="1"/>
</dbReference>
<feature type="repeat" description="ANK" evidence="3">
    <location>
        <begin position="1141"/>
        <end position="1174"/>
    </location>
</feature>
<dbReference type="InterPro" id="IPR002110">
    <property type="entry name" value="Ankyrin_rpt"/>
</dbReference>
<evidence type="ECO:0000256" key="4">
    <source>
        <dbReference type="SAM" id="Coils"/>
    </source>
</evidence>
<dbReference type="SUPFAM" id="SSF48403">
    <property type="entry name" value="Ankyrin repeat"/>
    <property type="match status" value="1"/>
</dbReference>
<dbReference type="PROSITE" id="PS50297">
    <property type="entry name" value="ANK_REP_REGION"/>
    <property type="match status" value="1"/>
</dbReference>
<dbReference type="Gene3D" id="1.25.40.20">
    <property type="entry name" value="Ankyrin repeat-containing domain"/>
    <property type="match status" value="3"/>
</dbReference>
<dbReference type="PROSITE" id="PS50132">
    <property type="entry name" value="RGS"/>
    <property type="match status" value="1"/>
</dbReference>
<keyword evidence="4" id="KW-0175">Coiled coil</keyword>
<dbReference type="Pfam" id="PF00615">
    <property type="entry name" value="RGS"/>
    <property type="match status" value="1"/>
</dbReference>
<dbReference type="Gene3D" id="3.40.50.300">
    <property type="entry name" value="P-loop containing nucleotide triphosphate hydrolases"/>
    <property type="match status" value="2"/>
</dbReference>
<feature type="region of interest" description="Disordered" evidence="5">
    <location>
        <begin position="420"/>
        <end position="446"/>
    </location>
</feature>
<dbReference type="PROSITE" id="PS51419">
    <property type="entry name" value="RAB"/>
    <property type="match status" value="1"/>
</dbReference>
<feature type="compositionally biased region" description="Basic residues" evidence="5">
    <location>
        <begin position="1600"/>
        <end position="1622"/>
    </location>
</feature>
<dbReference type="PRINTS" id="PR00449">
    <property type="entry name" value="RASTRNSFRMNG"/>
</dbReference>
<evidence type="ECO:0000259" key="6">
    <source>
        <dbReference type="PROSITE" id="PS50132"/>
    </source>
</evidence>
<dbReference type="SMART" id="SM00248">
    <property type="entry name" value="ANK"/>
    <property type="match status" value="4"/>
</dbReference>